<keyword evidence="3" id="KW-0028">Amino-acid biosynthesis</keyword>
<dbReference type="InterPro" id="IPR035902">
    <property type="entry name" value="Nuc_phospho_transferase"/>
</dbReference>
<feature type="binding site" evidence="3">
    <location>
        <position position="226"/>
    </location>
    <ligand>
        <name>Mg(2+)</name>
        <dbReference type="ChEBI" id="CHEBI:18420"/>
        <label>2</label>
    </ligand>
</feature>
<dbReference type="InterPro" id="IPR017459">
    <property type="entry name" value="Glycosyl_Trfase_fam3_N_dom"/>
</dbReference>
<dbReference type="SUPFAM" id="SSF52418">
    <property type="entry name" value="Nucleoside phosphorylase/phosphoribosyltransferase catalytic domain"/>
    <property type="match status" value="1"/>
</dbReference>
<reference evidence="7" key="1">
    <citation type="journal article" date="2018" name="Science">
        <title>A primordial and reversible TCA cycle in a facultatively chemolithoautotrophic thermophile.</title>
        <authorList>
            <person name="Nunoura T."/>
            <person name="Chikaraishi Y."/>
            <person name="Izaki R."/>
            <person name="Suwa T."/>
            <person name="Sato T."/>
            <person name="Harada T."/>
            <person name="Mori K."/>
            <person name="Kato Y."/>
            <person name="Miyazaki M."/>
            <person name="Shimamura S."/>
            <person name="Yanagawa K."/>
            <person name="Shuto A."/>
            <person name="Ohkouchi N."/>
            <person name="Fujita N."/>
            <person name="Takaki Y."/>
            <person name="Atomi H."/>
            <person name="Takai K."/>
        </authorList>
    </citation>
    <scope>NUCLEOTIDE SEQUENCE [LARGE SCALE GENOMIC DNA]</scope>
    <source>
        <strain evidence="7">DSM 17441 / JCM 13301 / NBRC 103674 / ABI70S6</strain>
    </source>
</reference>
<feature type="binding site" evidence="3">
    <location>
        <position position="167"/>
    </location>
    <ligand>
        <name>anthranilate</name>
        <dbReference type="ChEBI" id="CHEBI:16567"/>
        <label>2</label>
    </ligand>
</feature>
<dbReference type="AlphaFoldDB" id="A0A0S3QVB2"/>
<evidence type="ECO:0000313" key="6">
    <source>
        <dbReference type="EMBL" id="BAT72278.1"/>
    </source>
</evidence>
<dbReference type="SUPFAM" id="SSF47648">
    <property type="entry name" value="Nucleoside phosphorylase/phosphoribosyltransferase N-terminal domain"/>
    <property type="match status" value="1"/>
</dbReference>
<name>A0A0S3QVB2_THET7</name>
<proteinExistence type="inferred from homology"/>
<dbReference type="HAMAP" id="MF_00211">
    <property type="entry name" value="TrpD"/>
    <property type="match status" value="1"/>
</dbReference>
<feature type="binding site" evidence="3">
    <location>
        <begin position="91"/>
        <end position="94"/>
    </location>
    <ligand>
        <name>5-phospho-alpha-D-ribose 1-diphosphate</name>
        <dbReference type="ChEBI" id="CHEBI:58017"/>
    </ligand>
</feature>
<dbReference type="RefSeq" id="WP_068550309.1">
    <property type="nucleotide sequence ID" value="NZ_AP013035.1"/>
</dbReference>
<feature type="domain" description="Glycosyl transferase family 3 N-terminal" evidence="5">
    <location>
        <begin position="4"/>
        <end position="61"/>
    </location>
</feature>
<dbReference type="GO" id="GO:0005829">
    <property type="term" value="C:cytosol"/>
    <property type="evidence" value="ECO:0007669"/>
    <property type="project" value="TreeGrafter"/>
</dbReference>
<protein>
    <recommendedName>
        <fullName evidence="3">Anthranilate phosphoribosyltransferase</fullName>
        <ecNumber evidence="3">2.4.2.18</ecNumber>
    </recommendedName>
</protein>
<keyword evidence="3" id="KW-0460">Magnesium</keyword>
<evidence type="ECO:0000256" key="2">
    <source>
        <dbReference type="ARBA" id="ARBA00022679"/>
    </source>
</evidence>
<dbReference type="GO" id="GO:0004048">
    <property type="term" value="F:anthranilate phosphoribosyltransferase activity"/>
    <property type="evidence" value="ECO:0007669"/>
    <property type="project" value="UniProtKB-UniRule"/>
</dbReference>
<feature type="domain" description="Glycosyl transferase family 3" evidence="4">
    <location>
        <begin position="74"/>
        <end position="320"/>
    </location>
</feature>
<feature type="binding site" evidence="3">
    <location>
        <position position="89"/>
    </location>
    <ligand>
        <name>5-phospho-alpha-D-ribose 1-diphosphate</name>
        <dbReference type="ChEBI" id="CHEBI:58017"/>
    </ligand>
</feature>
<dbReference type="GO" id="GO:0000287">
    <property type="term" value="F:magnesium ion binding"/>
    <property type="evidence" value="ECO:0007669"/>
    <property type="project" value="UniProtKB-UniRule"/>
</dbReference>
<dbReference type="OrthoDB" id="9806430at2"/>
<dbReference type="Proteomes" id="UP000063234">
    <property type="component" value="Chromosome"/>
</dbReference>
<comment type="similarity">
    <text evidence="3">Belongs to the anthranilate phosphoribosyltransferase family.</text>
</comment>
<dbReference type="PATRIC" id="fig|1298851.3.peg.1567"/>
<feature type="binding site" evidence="3">
    <location>
        <begin position="84"/>
        <end position="85"/>
    </location>
    <ligand>
        <name>5-phospho-alpha-D-ribose 1-diphosphate</name>
        <dbReference type="ChEBI" id="CHEBI:58017"/>
    </ligand>
</feature>
<comment type="pathway">
    <text evidence="3">Amino-acid biosynthesis; L-tryptophan biosynthesis; L-tryptophan from chorismate: step 2/5.</text>
</comment>
<sequence>MRDRELLKRVLKGERLCFEEACVLFEELFEGRLENEQVAGILTAFAVRGETPEEVAAAIKVADSKKVRVEHSLKEVVDTCGTGGDGKGTFNVSTAVAFTLVALGIPVAKHGNKAVTGKVGSADVVESLGIPIVEEPDSARAFLENKRFAFLFAPKFHPAFAKFASVRRSLGIPTIFNLLGPQINPCDPEAQIVGVYSPEKAEVVAQALALLGRKNRVVVCSEDGLDEVSTNAATAVFEIRDGKVKKWSFEPEKVLGSSFPVPVAEDREVALRIFTEAIDGKHEAAAKTVALNAAFALYASGKSDIDEGYEMTLRAIRDGKVGAKIEELKDGVSSKG</sequence>
<dbReference type="GO" id="GO:0000162">
    <property type="term" value="P:L-tryptophan biosynthetic process"/>
    <property type="evidence" value="ECO:0007669"/>
    <property type="project" value="UniProtKB-UniRule"/>
</dbReference>
<feature type="binding site" evidence="3">
    <location>
        <position position="81"/>
    </location>
    <ligand>
        <name>5-phospho-alpha-D-ribose 1-diphosphate</name>
        <dbReference type="ChEBI" id="CHEBI:58017"/>
    </ligand>
</feature>
<keyword evidence="3" id="KW-0822">Tryptophan biosynthesis</keyword>
<feature type="binding site" evidence="3">
    <location>
        <position position="121"/>
    </location>
    <ligand>
        <name>5-phospho-alpha-D-ribose 1-diphosphate</name>
        <dbReference type="ChEBI" id="CHEBI:58017"/>
    </ligand>
</feature>
<dbReference type="Gene3D" id="1.20.970.10">
    <property type="entry name" value="Transferase, Pyrimidine Nucleoside Phosphorylase, Chain C"/>
    <property type="match status" value="1"/>
</dbReference>
<comment type="catalytic activity">
    <reaction evidence="3">
        <text>N-(5-phospho-beta-D-ribosyl)anthranilate + diphosphate = 5-phospho-alpha-D-ribose 1-diphosphate + anthranilate</text>
        <dbReference type="Rhea" id="RHEA:11768"/>
        <dbReference type="ChEBI" id="CHEBI:16567"/>
        <dbReference type="ChEBI" id="CHEBI:18277"/>
        <dbReference type="ChEBI" id="CHEBI:33019"/>
        <dbReference type="ChEBI" id="CHEBI:58017"/>
        <dbReference type="EC" id="2.4.2.18"/>
    </reaction>
</comment>
<comment type="caution">
    <text evidence="3">Lacks conserved residue(s) required for the propagation of feature annotation.</text>
</comment>
<feature type="binding site" evidence="3">
    <location>
        <position position="81"/>
    </location>
    <ligand>
        <name>anthranilate</name>
        <dbReference type="ChEBI" id="CHEBI:16567"/>
        <label>1</label>
    </ligand>
</feature>
<comment type="function">
    <text evidence="3">Catalyzes the transfer of the phosphoribosyl group of 5-phosphorylribose-1-pyrophosphate (PRPP) to anthranilate to yield N-(5'-phosphoribosyl)-anthranilate (PRA).</text>
</comment>
<dbReference type="InterPro" id="IPR036320">
    <property type="entry name" value="Glycosyl_Trfase_fam3_N_dom_sf"/>
</dbReference>
<dbReference type="Gene3D" id="3.40.1030.10">
    <property type="entry name" value="Nucleoside phosphorylase/phosphoribosyltransferase catalytic domain"/>
    <property type="match status" value="1"/>
</dbReference>
<dbReference type="UniPathway" id="UPA00035">
    <property type="reaction ID" value="UER00041"/>
</dbReference>
<accession>A0A0S3QVB2</accession>
<feature type="binding site" evidence="3">
    <location>
        <begin position="109"/>
        <end position="117"/>
    </location>
    <ligand>
        <name>5-phospho-alpha-D-ribose 1-diphosphate</name>
        <dbReference type="ChEBI" id="CHEBI:58017"/>
    </ligand>
</feature>
<dbReference type="KEGG" id="ttk:TST_1492"/>
<dbReference type="PANTHER" id="PTHR43285:SF2">
    <property type="entry name" value="ANTHRANILATE PHOSPHORIBOSYLTRANSFERASE"/>
    <property type="match status" value="1"/>
</dbReference>
<dbReference type="Pfam" id="PF00591">
    <property type="entry name" value="Glycos_transf_3"/>
    <property type="match status" value="1"/>
</dbReference>
<dbReference type="STRING" id="1298851.TST_1492"/>
<keyword evidence="3" id="KW-0479">Metal-binding</keyword>
<feature type="binding site" evidence="3">
    <location>
        <position position="227"/>
    </location>
    <ligand>
        <name>Mg(2+)</name>
        <dbReference type="ChEBI" id="CHEBI:18420"/>
        <label>1</label>
    </ligand>
</feature>
<organism evidence="6 7">
    <name type="scientific">Thermosulfidibacter takaii (strain DSM 17441 / JCM 13301 / NBRC 103674 / ABI70S6)</name>
    <dbReference type="NCBI Taxonomy" id="1298851"/>
    <lineage>
        <taxon>Bacteria</taxon>
        <taxon>Pseudomonadati</taxon>
        <taxon>Thermosulfidibacterota</taxon>
        <taxon>Thermosulfidibacteria</taxon>
        <taxon>Thermosulfidibacterales</taxon>
        <taxon>Thermosulfidibacteraceae</taxon>
    </lineage>
</organism>
<dbReference type="EMBL" id="AP013035">
    <property type="protein sequence ID" value="BAT72278.1"/>
    <property type="molecule type" value="Genomic_DNA"/>
</dbReference>
<evidence type="ECO:0000256" key="1">
    <source>
        <dbReference type="ARBA" id="ARBA00022676"/>
    </source>
</evidence>
<feature type="binding site" evidence="3">
    <location>
        <position position="112"/>
    </location>
    <ligand>
        <name>anthranilate</name>
        <dbReference type="ChEBI" id="CHEBI:16567"/>
        <label>1</label>
    </ligand>
</feature>
<keyword evidence="2 3" id="KW-0808">Transferase</keyword>
<keyword evidence="1 3" id="KW-0328">Glycosyltransferase</keyword>
<evidence type="ECO:0000313" key="7">
    <source>
        <dbReference type="Proteomes" id="UP000063234"/>
    </source>
</evidence>
<keyword evidence="7" id="KW-1185">Reference proteome</keyword>
<evidence type="ECO:0000256" key="3">
    <source>
        <dbReference type="HAMAP-Rule" id="MF_00211"/>
    </source>
</evidence>
<feature type="binding site" evidence="3">
    <location>
        <position position="227"/>
    </location>
    <ligand>
        <name>Mg(2+)</name>
        <dbReference type="ChEBI" id="CHEBI:18420"/>
        <label>2</label>
    </ligand>
</feature>
<dbReference type="NCBIfam" id="TIGR01245">
    <property type="entry name" value="trpD"/>
    <property type="match status" value="1"/>
</dbReference>
<evidence type="ECO:0000259" key="5">
    <source>
        <dbReference type="Pfam" id="PF02885"/>
    </source>
</evidence>
<dbReference type="Pfam" id="PF02885">
    <property type="entry name" value="Glycos_trans_3N"/>
    <property type="match status" value="1"/>
</dbReference>
<gene>
    <name evidence="3 6" type="primary">trpD</name>
    <name evidence="6" type="ORF">TST_1492</name>
</gene>
<comment type="subunit">
    <text evidence="3">Homodimer.</text>
</comment>
<dbReference type="InterPro" id="IPR000312">
    <property type="entry name" value="Glycosyl_Trfase_fam3"/>
</dbReference>
<dbReference type="InterPro" id="IPR005940">
    <property type="entry name" value="Anthranilate_Pribosyl_Tfrase"/>
</dbReference>
<evidence type="ECO:0000259" key="4">
    <source>
        <dbReference type="Pfam" id="PF00591"/>
    </source>
</evidence>
<dbReference type="EC" id="2.4.2.18" evidence="3"/>
<keyword evidence="3" id="KW-0057">Aromatic amino acid biosynthesis</keyword>
<dbReference type="PANTHER" id="PTHR43285">
    <property type="entry name" value="ANTHRANILATE PHOSPHORIBOSYLTRANSFERASE"/>
    <property type="match status" value="1"/>
</dbReference>
<comment type="cofactor">
    <cofactor evidence="3">
        <name>Mg(2+)</name>
        <dbReference type="ChEBI" id="CHEBI:18420"/>
    </cofactor>
    <text evidence="3">Binds 2 magnesium ions per monomer.</text>
</comment>
<feature type="binding site" evidence="3">
    <location>
        <position position="93"/>
    </location>
    <ligand>
        <name>Mg(2+)</name>
        <dbReference type="ChEBI" id="CHEBI:18420"/>
        <label>1</label>
    </ligand>
</feature>